<dbReference type="OrthoDB" id="9803617at2"/>
<dbReference type="SUPFAM" id="SSF52518">
    <property type="entry name" value="Thiamin diphosphate-binding fold (THDP-binding)"/>
    <property type="match status" value="2"/>
</dbReference>
<dbReference type="InterPro" id="IPR009014">
    <property type="entry name" value="Transketo_C/PFOR_II"/>
</dbReference>
<dbReference type="InterPro" id="IPR019752">
    <property type="entry name" value="Pyrv/ketoisovalerate_OxRed_cat"/>
</dbReference>
<dbReference type="Gene3D" id="3.40.50.970">
    <property type="match status" value="1"/>
</dbReference>
<evidence type="ECO:0000259" key="2">
    <source>
        <dbReference type="Pfam" id="PF01558"/>
    </source>
</evidence>
<dbReference type="NCBIfam" id="NF009588">
    <property type="entry name" value="PRK13029.1"/>
    <property type="match status" value="1"/>
</dbReference>
<evidence type="ECO:0000259" key="3">
    <source>
        <dbReference type="Pfam" id="PF20169"/>
    </source>
</evidence>
<dbReference type="SUPFAM" id="SSF52922">
    <property type="entry name" value="TK C-terminal domain-like"/>
    <property type="match status" value="1"/>
</dbReference>
<organism evidence="4 5">
    <name type="scientific">Bauldia litoralis</name>
    <dbReference type="NCBI Taxonomy" id="665467"/>
    <lineage>
        <taxon>Bacteria</taxon>
        <taxon>Pseudomonadati</taxon>
        <taxon>Pseudomonadota</taxon>
        <taxon>Alphaproteobacteria</taxon>
        <taxon>Hyphomicrobiales</taxon>
        <taxon>Kaistiaceae</taxon>
        <taxon>Bauldia</taxon>
    </lineage>
</organism>
<feature type="domain" description="DUF6537" evidence="3">
    <location>
        <begin position="934"/>
        <end position="1131"/>
    </location>
</feature>
<dbReference type="InterPro" id="IPR051457">
    <property type="entry name" value="2-oxoacid:Fd_oxidoreductase"/>
</dbReference>
<dbReference type="PANTHER" id="PTHR48084">
    <property type="entry name" value="2-OXOGLUTARATE OXIDOREDUCTASE SUBUNIT KORB-RELATED"/>
    <property type="match status" value="1"/>
</dbReference>
<name>A0A1G6A5D7_9HYPH</name>
<evidence type="ECO:0000313" key="4">
    <source>
        <dbReference type="EMBL" id="SDB03486.1"/>
    </source>
</evidence>
<feature type="domain" description="Pyruvate/ketoisovalerate oxidoreductase catalytic" evidence="2">
    <location>
        <begin position="719"/>
        <end position="905"/>
    </location>
</feature>
<dbReference type="InterPro" id="IPR046667">
    <property type="entry name" value="DUF6537"/>
</dbReference>
<dbReference type="EMBL" id="FMXQ01000001">
    <property type="protein sequence ID" value="SDB03486.1"/>
    <property type="molecule type" value="Genomic_DNA"/>
</dbReference>
<dbReference type="InterPro" id="IPR002869">
    <property type="entry name" value="Pyrv_flavodox_OxRed_cen"/>
</dbReference>
<dbReference type="GO" id="GO:0016903">
    <property type="term" value="F:oxidoreductase activity, acting on the aldehyde or oxo group of donors"/>
    <property type="evidence" value="ECO:0007669"/>
    <property type="project" value="InterPro"/>
</dbReference>
<dbReference type="SUPFAM" id="SSF53323">
    <property type="entry name" value="Pyruvate-ferredoxin oxidoreductase, PFOR, domain III"/>
    <property type="match status" value="1"/>
</dbReference>
<protein>
    <submittedName>
        <fullName evidence="4">Indolepyruvate ferredoxin oxidoreductase</fullName>
    </submittedName>
</protein>
<dbReference type="STRING" id="665467.SAMN02982931_00181"/>
<dbReference type="Pfam" id="PF01558">
    <property type="entry name" value="POR"/>
    <property type="match status" value="1"/>
</dbReference>
<keyword evidence="5" id="KW-1185">Reference proteome</keyword>
<dbReference type="NCBIfam" id="NF009589">
    <property type="entry name" value="PRK13030.1"/>
    <property type="match status" value="1"/>
</dbReference>
<dbReference type="Pfam" id="PF20169">
    <property type="entry name" value="DUF6537"/>
    <property type="match status" value="1"/>
</dbReference>
<dbReference type="Proteomes" id="UP000199071">
    <property type="component" value="Unassembled WGS sequence"/>
</dbReference>
<evidence type="ECO:0000313" key="5">
    <source>
        <dbReference type="Proteomes" id="UP000199071"/>
    </source>
</evidence>
<proteinExistence type="predicted"/>
<dbReference type="Gene3D" id="3.40.920.10">
    <property type="entry name" value="Pyruvate-ferredoxin oxidoreductase, PFOR, domain III"/>
    <property type="match status" value="1"/>
</dbReference>
<sequence length="1152" mass="123973">MALAAVSLGDKYDLGRSRILLTGTQAIVRLALMQQARDRRMGKNTAGYVTGYRGSPLGGLDQQFARAANVLAPTDIVFQPAVNEDLAATALWGTQQAEMRGEGRFDGVFGIWYGKGPGVDRSGDALKHANLAGVSPWGGVLALMGDDHTCESSTTAHQSEYAFVDAMIPILSPAGVQEILDYGLFGIAMSRFTGLWVGLKCVKDTVESTATVDGSLDRVTTVIPGAYRMPAGGLGIRPGDPPLAQEERLHESKIAAALAFLRVNVPDRLVLSGGREPRLGIITAGKSYLDTRQALDDLGIDEARAAAHGIKLLKLACTWPLEPNTIRHFGQRLEKIIVVEEKRGLIEAQVKEILYGTRNQPVVVGKRDEAGEWLLPSKGALDSNQIAIAIGDRVMEKFQDMQVDRKLASLKAAEARLSEGRDIASRGFYFCPGCPYNTSTVVPEGSRAYAGIGCHYMVQRMDRSTEGYTQMGAEGANWVGEAPFSTRRHVFQNIGDGTYNHSGSLAIRAAAISGVNITYRIYVNDAVALTGGQKVDGEMSVDRLAAEVRAEGAGRIIIVSEEPERYPVNGMWPPGTTILHRDDLDTAQKELAATDGLSVLIYDQTCAAEKRRRRKRGKLADPDRRVVINELVCEGCGDCGVQSNCVAITPLETEFGRKRAIDQSSCNKDMSCLKGFCPSFVTIHGARPHERSTETGFDLPEPVLPTLDGDYAILVTGVGGTGVVTIGALIAMAAHLEGKGVGAIDMAGLAQKGGPVTSHIRIAATPAGISAIRVAAGGADTLLACDMVVAGSARSLAAINPGRTRAFVNSHETYPGEFTHDADFTLPTRRLLQSIAERAGEGNTRTIEATRTATALLGDAIATNMFMLGLALQSGAIPLSPASIERAIELNGVDVAMNKAALAWGRRAAIDPVAVAEASDRLGGRPTEPGRQSLDAIVERRVQFLTAYQNAAYAKRFAEAIGAIRQAERKASPGRDDLSAAAARNLFKLMAMKDEYEVARLFTDTSFERQLRRDFASWDKLEFHLAPPLLAQTDPETGRPVKSSFGPWMRTGFRWLARFRRLRGTPFDPFRYSADRRLERQLLADYRETLALIAGQVTPGNYGAAVALAQYPEKIRGYGPVRQEAAATVAPEAARRRAAFVAGRAPVAEAAE</sequence>
<reference evidence="4 5" key="1">
    <citation type="submission" date="2016-10" db="EMBL/GenBank/DDBJ databases">
        <authorList>
            <person name="de Groot N.N."/>
        </authorList>
    </citation>
    <scope>NUCLEOTIDE SEQUENCE [LARGE SCALE GENOMIC DNA]</scope>
    <source>
        <strain evidence="4 5">ATCC 35022</strain>
    </source>
</reference>
<keyword evidence="1" id="KW-0560">Oxidoreductase</keyword>
<evidence type="ECO:0000256" key="1">
    <source>
        <dbReference type="ARBA" id="ARBA00023002"/>
    </source>
</evidence>
<dbReference type="PANTHER" id="PTHR48084:SF3">
    <property type="entry name" value="SUBUNIT OF PYRUVATE:FLAVODOXIN OXIDOREDUCTASE"/>
    <property type="match status" value="1"/>
</dbReference>
<dbReference type="AlphaFoldDB" id="A0A1G6A5D7"/>
<gene>
    <name evidence="4" type="ORF">SAMN02982931_00181</name>
</gene>
<dbReference type="InterPro" id="IPR029061">
    <property type="entry name" value="THDP-binding"/>
</dbReference>
<dbReference type="RefSeq" id="WP_090874332.1">
    <property type="nucleotide sequence ID" value="NZ_FMXQ01000001.1"/>
</dbReference>
<keyword evidence="4" id="KW-0670">Pyruvate</keyword>
<dbReference type="CDD" id="cd07034">
    <property type="entry name" value="TPP_PYR_PFOR_IOR-alpha_like"/>
    <property type="match status" value="1"/>
</dbReference>
<accession>A0A1G6A5D7</accession>
<dbReference type="InterPro" id="IPR002880">
    <property type="entry name" value="Pyrv_Fd/Flavodoxin_OxRdtase_N"/>
</dbReference>